<dbReference type="AlphaFoldDB" id="A0A392PZ72"/>
<protein>
    <submittedName>
        <fullName evidence="1">Uncharacterized protein</fullName>
    </submittedName>
</protein>
<keyword evidence="2" id="KW-1185">Reference proteome</keyword>
<name>A0A392PZ72_9FABA</name>
<evidence type="ECO:0000313" key="2">
    <source>
        <dbReference type="Proteomes" id="UP000265520"/>
    </source>
</evidence>
<comment type="caution">
    <text evidence="1">The sequence shown here is derived from an EMBL/GenBank/DDBJ whole genome shotgun (WGS) entry which is preliminary data.</text>
</comment>
<organism evidence="1 2">
    <name type="scientific">Trifolium medium</name>
    <dbReference type="NCBI Taxonomy" id="97028"/>
    <lineage>
        <taxon>Eukaryota</taxon>
        <taxon>Viridiplantae</taxon>
        <taxon>Streptophyta</taxon>
        <taxon>Embryophyta</taxon>
        <taxon>Tracheophyta</taxon>
        <taxon>Spermatophyta</taxon>
        <taxon>Magnoliopsida</taxon>
        <taxon>eudicotyledons</taxon>
        <taxon>Gunneridae</taxon>
        <taxon>Pentapetalae</taxon>
        <taxon>rosids</taxon>
        <taxon>fabids</taxon>
        <taxon>Fabales</taxon>
        <taxon>Fabaceae</taxon>
        <taxon>Papilionoideae</taxon>
        <taxon>50 kb inversion clade</taxon>
        <taxon>NPAAA clade</taxon>
        <taxon>Hologalegina</taxon>
        <taxon>IRL clade</taxon>
        <taxon>Trifolieae</taxon>
        <taxon>Trifolium</taxon>
    </lineage>
</organism>
<dbReference type="EMBL" id="LXQA010100115">
    <property type="protein sequence ID" value="MCI16275.1"/>
    <property type="molecule type" value="Genomic_DNA"/>
</dbReference>
<feature type="non-terminal residue" evidence="1">
    <location>
        <position position="1"/>
    </location>
</feature>
<reference evidence="1 2" key="1">
    <citation type="journal article" date="2018" name="Front. Plant Sci.">
        <title>Red Clover (Trifolium pratense) and Zigzag Clover (T. medium) - A Picture of Genomic Similarities and Differences.</title>
        <authorList>
            <person name="Dluhosova J."/>
            <person name="Istvanek J."/>
            <person name="Nedelnik J."/>
            <person name="Repkova J."/>
        </authorList>
    </citation>
    <scope>NUCLEOTIDE SEQUENCE [LARGE SCALE GENOMIC DNA]</scope>
    <source>
        <strain evidence="2">cv. 10/8</strain>
        <tissue evidence="1">Leaf</tissue>
    </source>
</reference>
<sequence length="120" mass="12969">HNSLSKQKREIEAVEAEETEARNLTAAVETQMDVEAEMAVRRSMVVVVDARRSQVVGDAGKIIGNSGNKIGTRGKIEAQHNGVLGPGPQQAEFNVNTPSPTDIEIPGTQCSELLRSDQKF</sequence>
<dbReference type="Proteomes" id="UP000265520">
    <property type="component" value="Unassembled WGS sequence"/>
</dbReference>
<accession>A0A392PZ72</accession>
<evidence type="ECO:0000313" key="1">
    <source>
        <dbReference type="EMBL" id="MCI16275.1"/>
    </source>
</evidence>
<proteinExistence type="predicted"/>